<evidence type="ECO:0000313" key="2">
    <source>
        <dbReference type="EMBL" id="MFC0680455.1"/>
    </source>
</evidence>
<organism evidence="2 3">
    <name type="scientific">Lysobacter korlensis</name>
    <dbReference type="NCBI Taxonomy" id="553636"/>
    <lineage>
        <taxon>Bacteria</taxon>
        <taxon>Pseudomonadati</taxon>
        <taxon>Pseudomonadota</taxon>
        <taxon>Gammaproteobacteria</taxon>
        <taxon>Lysobacterales</taxon>
        <taxon>Lysobacteraceae</taxon>
        <taxon>Lysobacter</taxon>
    </lineage>
</organism>
<proteinExistence type="predicted"/>
<dbReference type="EMBL" id="JBHLTG010000005">
    <property type="protein sequence ID" value="MFC0680455.1"/>
    <property type="molecule type" value="Genomic_DNA"/>
</dbReference>
<feature type="transmembrane region" description="Helical" evidence="1">
    <location>
        <begin position="253"/>
        <end position="273"/>
    </location>
</feature>
<name>A0ABV6RU02_9GAMM</name>
<accession>A0ABV6RU02</accession>
<keyword evidence="1" id="KW-0812">Transmembrane</keyword>
<evidence type="ECO:0000313" key="3">
    <source>
        <dbReference type="Proteomes" id="UP001589896"/>
    </source>
</evidence>
<keyword evidence="3" id="KW-1185">Reference proteome</keyword>
<protein>
    <recommendedName>
        <fullName evidence="4">ABC transporter permease</fullName>
    </recommendedName>
</protein>
<feature type="transmembrane region" description="Helical" evidence="1">
    <location>
        <begin position="21"/>
        <end position="45"/>
    </location>
</feature>
<evidence type="ECO:0008006" key="4">
    <source>
        <dbReference type="Google" id="ProtNLM"/>
    </source>
</evidence>
<feature type="transmembrane region" description="Helical" evidence="1">
    <location>
        <begin position="192"/>
        <end position="210"/>
    </location>
</feature>
<keyword evidence="1" id="KW-1133">Transmembrane helix</keyword>
<reference evidence="2 3" key="1">
    <citation type="submission" date="2024-09" db="EMBL/GenBank/DDBJ databases">
        <authorList>
            <person name="Sun Q."/>
            <person name="Mori K."/>
        </authorList>
    </citation>
    <scope>NUCLEOTIDE SEQUENCE [LARGE SCALE GENOMIC DNA]</scope>
    <source>
        <strain evidence="2 3">KCTC 23076</strain>
    </source>
</reference>
<comment type="caution">
    <text evidence="2">The sequence shown here is derived from an EMBL/GenBank/DDBJ whole genome shotgun (WGS) entry which is preliminary data.</text>
</comment>
<sequence length="278" mass="28796">MSLAMRVVRSEYTKVISTRMWWVLALVMFGYVGLSTAGISLVFGLNLGGDGGGAPGTPPGGPSFDPSALPPLIYSFASSIGYVFPLLIGALAVTNEFRHQTLTPTFLASPRRGPVLGGKLANGLLFGALYGIVGLLASVGIGALILSLLDIDPLLGESDTWALIGRVVLAMALWGAIGVGVGTLIPSQVGSIVVILAFTQFLEPILRLAASFVDVLGEVAQYLPGAASDALVGASFFAVAGPMTGPALQWWQGGLVLAGYAVLFTVLGFVTSWRRDVT</sequence>
<dbReference type="RefSeq" id="WP_386672202.1">
    <property type="nucleotide sequence ID" value="NZ_JBHLTG010000005.1"/>
</dbReference>
<gene>
    <name evidence="2" type="ORF">ACFFGH_21700</name>
</gene>
<keyword evidence="1" id="KW-0472">Membrane</keyword>
<dbReference type="Proteomes" id="UP001589896">
    <property type="component" value="Unassembled WGS sequence"/>
</dbReference>
<evidence type="ECO:0000256" key="1">
    <source>
        <dbReference type="SAM" id="Phobius"/>
    </source>
</evidence>
<feature type="transmembrane region" description="Helical" evidence="1">
    <location>
        <begin position="72"/>
        <end position="93"/>
    </location>
</feature>
<feature type="transmembrane region" description="Helical" evidence="1">
    <location>
        <begin position="120"/>
        <end position="149"/>
    </location>
</feature>
<feature type="transmembrane region" description="Helical" evidence="1">
    <location>
        <begin position="161"/>
        <end position="185"/>
    </location>
</feature>